<dbReference type="Proteomes" id="UP001153269">
    <property type="component" value="Unassembled WGS sequence"/>
</dbReference>
<feature type="transmembrane region" description="Helical" evidence="6">
    <location>
        <begin position="27"/>
        <end position="50"/>
    </location>
</feature>
<comment type="similarity">
    <text evidence="5">Belongs to the G-protein coupled receptor 1 family.</text>
</comment>
<evidence type="ECO:0000256" key="4">
    <source>
        <dbReference type="ARBA" id="ARBA00023136"/>
    </source>
</evidence>
<dbReference type="SUPFAM" id="SSF81321">
    <property type="entry name" value="Family A G protein-coupled receptor-like"/>
    <property type="match status" value="1"/>
</dbReference>
<evidence type="ECO:0000259" key="7">
    <source>
        <dbReference type="PROSITE" id="PS50262"/>
    </source>
</evidence>
<feature type="transmembrane region" description="Helical" evidence="6">
    <location>
        <begin position="62"/>
        <end position="83"/>
    </location>
</feature>
<dbReference type="GO" id="GO:0004984">
    <property type="term" value="F:olfactory receptor activity"/>
    <property type="evidence" value="ECO:0007669"/>
    <property type="project" value="TreeGrafter"/>
</dbReference>
<dbReference type="PROSITE" id="PS00237">
    <property type="entry name" value="G_PROTEIN_RECEP_F1_1"/>
    <property type="match status" value="1"/>
</dbReference>
<keyword evidence="3 6" id="KW-1133">Transmembrane helix</keyword>
<accession>A0A9N7U4G7</accession>
<dbReference type="InterPro" id="IPR052921">
    <property type="entry name" value="GPCR1_Superfamily_Member"/>
</dbReference>
<dbReference type="InterPro" id="IPR017452">
    <property type="entry name" value="GPCR_Rhodpsn_7TM"/>
</dbReference>
<feature type="transmembrane region" description="Helical" evidence="6">
    <location>
        <begin position="185"/>
        <end position="206"/>
    </location>
</feature>
<evidence type="ECO:0000256" key="3">
    <source>
        <dbReference type="ARBA" id="ARBA00022989"/>
    </source>
</evidence>
<keyword evidence="5" id="KW-0297">G-protein coupled receptor</keyword>
<evidence type="ECO:0000256" key="6">
    <source>
        <dbReference type="SAM" id="Phobius"/>
    </source>
</evidence>
<comment type="caution">
    <text evidence="8">The sequence shown here is derived from an EMBL/GenBank/DDBJ whole genome shotgun (WGS) entry which is preliminary data.</text>
</comment>
<name>A0A9N7U4G7_PLEPL</name>
<feature type="transmembrane region" description="Helical" evidence="6">
    <location>
        <begin position="243"/>
        <end position="265"/>
    </location>
</feature>
<dbReference type="PRINTS" id="PR00237">
    <property type="entry name" value="GPCRRHODOPSN"/>
</dbReference>
<reference evidence="8" key="1">
    <citation type="submission" date="2020-03" db="EMBL/GenBank/DDBJ databases">
        <authorList>
            <person name="Weist P."/>
        </authorList>
    </citation>
    <scope>NUCLEOTIDE SEQUENCE</scope>
</reference>
<feature type="transmembrane region" description="Helical" evidence="6">
    <location>
        <begin position="213"/>
        <end position="231"/>
    </location>
</feature>
<feature type="transmembrane region" description="Helical" evidence="6">
    <location>
        <begin position="143"/>
        <end position="165"/>
    </location>
</feature>
<dbReference type="PROSITE" id="PS50262">
    <property type="entry name" value="G_PROTEIN_RECEP_F1_2"/>
    <property type="match status" value="1"/>
</dbReference>
<sequence length="281" mass="30427">MTSNASSQADVTSVTLDGVAQLFEHRWIFFFVFFALYVFVLVSDVLVIYVICSQRSLHRPMFVLVAAVLLNSLTGSAAVYPRLLSDLASGLRQVEVPRPVCVSQAYVLTSLGSSSFMLLAAMSLDRYVSICRPLRYAALMSRAALAALLLLCFLLPAALVGGAALQAARLPLCRTRLRRLYCDMYSFLSLSCGGGAALLLQVYGLLCSAATMLVPVIFVLVTYVVAGVELLQRRLQGGSEPEASVLSSLLGLIIPTVCNPLVYGLKVKQILTPLKRLLRIS</sequence>
<proteinExistence type="inferred from homology"/>
<dbReference type="PANTHER" id="PTHR26451:SF847">
    <property type="entry name" value="ODORANT RECEPTOR-RELATED"/>
    <property type="match status" value="1"/>
</dbReference>
<gene>
    <name evidence="8" type="ORF">PLEPLA_LOCUS11993</name>
</gene>
<evidence type="ECO:0000256" key="1">
    <source>
        <dbReference type="ARBA" id="ARBA00004370"/>
    </source>
</evidence>
<evidence type="ECO:0000256" key="5">
    <source>
        <dbReference type="RuleBase" id="RU000688"/>
    </source>
</evidence>
<evidence type="ECO:0000313" key="9">
    <source>
        <dbReference type="Proteomes" id="UP001153269"/>
    </source>
</evidence>
<keyword evidence="9" id="KW-1185">Reference proteome</keyword>
<dbReference type="GO" id="GO:0005549">
    <property type="term" value="F:odorant binding"/>
    <property type="evidence" value="ECO:0007669"/>
    <property type="project" value="TreeGrafter"/>
</dbReference>
<dbReference type="GO" id="GO:0004930">
    <property type="term" value="F:G protein-coupled receptor activity"/>
    <property type="evidence" value="ECO:0007669"/>
    <property type="project" value="UniProtKB-KW"/>
</dbReference>
<comment type="subcellular location">
    <subcellularLocation>
        <location evidence="1">Membrane</location>
    </subcellularLocation>
</comment>
<dbReference type="GO" id="GO:0016020">
    <property type="term" value="C:membrane"/>
    <property type="evidence" value="ECO:0007669"/>
    <property type="project" value="UniProtKB-SubCell"/>
</dbReference>
<dbReference type="Gene3D" id="1.20.1070.10">
    <property type="entry name" value="Rhodopsin 7-helix transmembrane proteins"/>
    <property type="match status" value="1"/>
</dbReference>
<keyword evidence="2 5" id="KW-0812">Transmembrane</keyword>
<keyword evidence="5" id="KW-0807">Transducer</keyword>
<feature type="domain" description="G-protein coupled receptors family 1 profile" evidence="7">
    <location>
        <begin position="43"/>
        <end position="281"/>
    </location>
</feature>
<dbReference type="Pfam" id="PF00001">
    <property type="entry name" value="7tm_1"/>
    <property type="match status" value="1"/>
</dbReference>
<organism evidence="8 9">
    <name type="scientific">Pleuronectes platessa</name>
    <name type="common">European plaice</name>
    <dbReference type="NCBI Taxonomy" id="8262"/>
    <lineage>
        <taxon>Eukaryota</taxon>
        <taxon>Metazoa</taxon>
        <taxon>Chordata</taxon>
        <taxon>Craniata</taxon>
        <taxon>Vertebrata</taxon>
        <taxon>Euteleostomi</taxon>
        <taxon>Actinopterygii</taxon>
        <taxon>Neopterygii</taxon>
        <taxon>Teleostei</taxon>
        <taxon>Neoteleostei</taxon>
        <taxon>Acanthomorphata</taxon>
        <taxon>Carangaria</taxon>
        <taxon>Pleuronectiformes</taxon>
        <taxon>Pleuronectoidei</taxon>
        <taxon>Pleuronectidae</taxon>
        <taxon>Pleuronectes</taxon>
    </lineage>
</organism>
<evidence type="ECO:0000256" key="2">
    <source>
        <dbReference type="ARBA" id="ARBA00022692"/>
    </source>
</evidence>
<dbReference type="AlphaFoldDB" id="A0A9N7U4G7"/>
<dbReference type="EMBL" id="CADEAL010000703">
    <property type="protein sequence ID" value="CAB1424072.1"/>
    <property type="molecule type" value="Genomic_DNA"/>
</dbReference>
<evidence type="ECO:0000313" key="8">
    <source>
        <dbReference type="EMBL" id="CAB1424072.1"/>
    </source>
</evidence>
<dbReference type="InterPro" id="IPR000276">
    <property type="entry name" value="GPCR_Rhodpsn"/>
</dbReference>
<keyword evidence="4 6" id="KW-0472">Membrane</keyword>
<protein>
    <recommendedName>
        <fullName evidence="7">G-protein coupled receptors family 1 profile domain-containing protein</fullName>
    </recommendedName>
</protein>
<keyword evidence="5" id="KW-0675">Receptor</keyword>
<dbReference type="PANTHER" id="PTHR26451">
    <property type="entry name" value="G_PROTEIN_RECEP_F1_2 DOMAIN-CONTAINING PROTEIN"/>
    <property type="match status" value="1"/>
</dbReference>